<evidence type="ECO:0000256" key="1">
    <source>
        <dbReference type="SAM" id="SignalP"/>
    </source>
</evidence>
<evidence type="ECO:0000313" key="3">
    <source>
        <dbReference type="EMBL" id="GGI48892.1"/>
    </source>
</evidence>
<dbReference type="InterPro" id="IPR011250">
    <property type="entry name" value="OMP/PagP_B-barrel"/>
</dbReference>
<feature type="signal peptide" evidence="1">
    <location>
        <begin position="1"/>
        <end position="19"/>
    </location>
</feature>
<dbReference type="InterPro" id="IPR045743">
    <property type="entry name" value="DUF6089"/>
</dbReference>
<dbReference type="SUPFAM" id="SSF56925">
    <property type="entry name" value="OMPA-like"/>
    <property type="match status" value="1"/>
</dbReference>
<dbReference type="Pfam" id="PF19573">
    <property type="entry name" value="DUF6089"/>
    <property type="match status" value="1"/>
</dbReference>
<feature type="domain" description="DUF6089" evidence="2">
    <location>
        <begin position="3"/>
        <end position="197"/>
    </location>
</feature>
<evidence type="ECO:0000259" key="2">
    <source>
        <dbReference type="Pfam" id="PF19573"/>
    </source>
</evidence>
<reference evidence="3" key="2">
    <citation type="submission" date="2020-09" db="EMBL/GenBank/DDBJ databases">
        <authorList>
            <person name="Sun Q."/>
            <person name="Sedlacek I."/>
        </authorList>
    </citation>
    <scope>NUCLEOTIDE SEQUENCE</scope>
    <source>
        <strain evidence="3">CCM 8711</strain>
    </source>
</reference>
<organism evidence="3 4">
    <name type="scientific">Mucilaginibacter galii</name>
    <dbReference type="NCBI Taxonomy" id="2005073"/>
    <lineage>
        <taxon>Bacteria</taxon>
        <taxon>Pseudomonadati</taxon>
        <taxon>Bacteroidota</taxon>
        <taxon>Sphingobacteriia</taxon>
        <taxon>Sphingobacteriales</taxon>
        <taxon>Sphingobacteriaceae</taxon>
        <taxon>Mucilaginibacter</taxon>
    </lineage>
</organism>
<protein>
    <recommendedName>
        <fullName evidence="2">DUF6089 domain-containing protein</fullName>
    </recommendedName>
</protein>
<sequence>MPRCLIFLLFVLTVVQARAQKWEFGVQAGAAGYQGDLNQRNPLQVSGSMAGLFLRYNINGYLSLKASASKAQIEGADSTSKYAQQRGRNLSFYTPLNEFALVGEFNFFEYRPGSGYNSFTPFIYAGIAGISYNPQATYKNQTYDLRPLNTEGNNALYKNSAFAIPFGAGVKYNIFGKLSLTADIGYRSAYTDYLDDVSGNYADRRIFTDPVALALSDRSGERTGVYTGAAGTQRGDGRKHDTYVFFGIGISYTFISKNCYY</sequence>
<dbReference type="Gene3D" id="2.40.160.20">
    <property type="match status" value="1"/>
</dbReference>
<evidence type="ECO:0000313" key="4">
    <source>
        <dbReference type="Proteomes" id="UP000662074"/>
    </source>
</evidence>
<reference evidence="3" key="1">
    <citation type="journal article" date="2014" name="Int. J. Syst. Evol. Microbiol.">
        <title>Complete genome sequence of Corynebacterium casei LMG S-19264T (=DSM 44701T), isolated from a smear-ripened cheese.</title>
        <authorList>
            <consortium name="US DOE Joint Genome Institute (JGI-PGF)"/>
            <person name="Walter F."/>
            <person name="Albersmeier A."/>
            <person name="Kalinowski J."/>
            <person name="Ruckert C."/>
        </authorList>
    </citation>
    <scope>NUCLEOTIDE SEQUENCE</scope>
    <source>
        <strain evidence="3">CCM 8711</strain>
    </source>
</reference>
<keyword evidence="1" id="KW-0732">Signal</keyword>
<accession>A0A917N1E4</accession>
<proteinExistence type="predicted"/>
<dbReference type="EMBL" id="BMDO01000001">
    <property type="protein sequence ID" value="GGI48892.1"/>
    <property type="molecule type" value="Genomic_DNA"/>
</dbReference>
<feature type="chain" id="PRO_5037725177" description="DUF6089 domain-containing protein" evidence="1">
    <location>
        <begin position="20"/>
        <end position="261"/>
    </location>
</feature>
<gene>
    <name evidence="3" type="ORF">GCM10011425_01040</name>
</gene>
<dbReference type="AlphaFoldDB" id="A0A917N1E4"/>
<name>A0A917N1E4_9SPHI</name>
<dbReference type="Proteomes" id="UP000662074">
    <property type="component" value="Unassembled WGS sequence"/>
</dbReference>
<comment type="caution">
    <text evidence="3">The sequence shown here is derived from an EMBL/GenBank/DDBJ whole genome shotgun (WGS) entry which is preliminary data.</text>
</comment>
<keyword evidence="4" id="KW-1185">Reference proteome</keyword>
<dbReference type="RefSeq" id="WP_188412800.1">
    <property type="nucleotide sequence ID" value="NZ_BMDO01000001.1"/>
</dbReference>